<dbReference type="Proteomes" id="UP001285908">
    <property type="component" value="Unassembled WGS sequence"/>
</dbReference>
<dbReference type="EMBL" id="JAULSX010000001">
    <property type="protein sequence ID" value="KAK3499707.1"/>
    <property type="molecule type" value="Genomic_DNA"/>
</dbReference>
<dbReference type="RefSeq" id="XP_062697340.1">
    <property type="nucleotide sequence ID" value="XM_062834038.1"/>
</dbReference>
<protein>
    <submittedName>
        <fullName evidence="1">Uncharacterized protein</fullName>
    </submittedName>
</protein>
<keyword evidence="2" id="KW-1185">Reference proteome</keyword>
<accession>A0AAJ0IFZ7</accession>
<name>A0AAJ0IFZ7_9PEZI</name>
<dbReference type="AlphaFoldDB" id="A0AAJ0IFZ7"/>
<organism evidence="1 2">
    <name type="scientific">Neurospora hispaniola</name>
    <dbReference type="NCBI Taxonomy" id="588809"/>
    <lineage>
        <taxon>Eukaryota</taxon>
        <taxon>Fungi</taxon>
        <taxon>Dikarya</taxon>
        <taxon>Ascomycota</taxon>
        <taxon>Pezizomycotina</taxon>
        <taxon>Sordariomycetes</taxon>
        <taxon>Sordariomycetidae</taxon>
        <taxon>Sordariales</taxon>
        <taxon>Sordariaceae</taxon>
        <taxon>Neurospora</taxon>
    </lineage>
</organism>
<evidence type="ECO:0000313" key="1">
    <source>
        <dbReference type="EMBL" id="KAK3499707.1"/>
    </source>
</evidence>
<evidence type="ECO:0000313" key="2">
    <source>
        <dbReference type="Proteomes" id="UP001285908"/>
    </source>
</evidence>
<proteinExistence type="predicted"/>
<sequence length="152" mass="17321">MPLSPRSPWSSRSWHGKRWKTGRSGIDVRCSAPVWTFVPGGCSPWPGHGRAYCVSRHRIESVAMSLLIAYLACKATRRSGRCAAGFWFWFWFCQWCFTFFEPEVYSGRVVGCLPTITGTCVLPRLHTDDGRGCGGYLHLGGLIRQRFRFRLQ</sequence>
<gene>
    <name evidence="1" type="ORF">B0T23DRAFT_24100</name>
</gene>
<reference evidence="1 2" key="1">
    <citation type="journal article" date="2023" name="Mol. Phylogenet. Evol.">
        <title>Genome-scale phylogeny and comparative genomics of the fungal order Sordariales.</title>
        <authorList>
            <person name="Hensen N."/>
            <person name="Bonometti L."/>
            <person name="Westerberg I."/>
            <person name="Brannstrom I.O."/>
            <person name="Guillou S."/>
            <person name="Cros-Aarteil S."/>
            <person name="Calhoun S."/>
            <person name="Haridas S."/>
            <person name="Kuo A."/>
            <person name="Mondo S."/>
            <person name="Pangilinan J."/>
            <person name="Riley R."/>
            <person name="LaButti K."/>
            <person name="Andreopoulos B."/>
            <person name="Lipzen A."/>
            <person name="Chen C."/>
            <person name="Yan M."/>
            <person name="Daum C."/>
            <person name="Ng V."/>
            <person name="Clum A."/>
            <person name="Steindorff A."/>
            <person name="Ohm R.A."/>
            <person name="Martin F."/>
            <person name="Silar P."/>
            <person name="Natvig D.O."/>
            <person name="Lalanne C."/>
            <person name="Gautier V."/>
            <person name="Ament-Velasquez S.L."/>
            <person name="Kruys A."/>
            <person name="Hutchinson M.I."/>
            <person name="Powell A.J."/>
            <person name="Barry K."/>
            <person name="Miller A.N."/>
            <person name="Grigoriev I.V."/>
            <person name="Debuchy R."/>
            <person name="Gladieux P."/>
            <person name="Hiltunen Thoren M."/>
            <person name="Johannesson H."/>
        </authorList>
    </citation>
    <scope>NUCLEOTIDE SEQUENCE [LARGE SCALE GENOMIC DNA]</scope>
    <source>
        <strain evidence="1 2">FGSC 10403</strain>
    </source>
</reference>
<comment type="caution">
    <text evidence="1">The sequence shown here is derived from an EMBL/GenBank/DDBJ whole genome shotgun (WGS) entry which is preliminary data.</text>
</comment>
<dbReference type="GeneID" id="87871660"/>